<sequence>MPMRATAVPSNIAATSALLVVTVVNLTGQIFTPLSFVTQVSQALIVPALAAMMITATAPPRSRIVKLGLVALLFSWVGDSLPLLLSGSAALLAMMGAFAVAQMFYIFAFRPYRRRSILTKPILVLPYLTIVGVILALSFEGAGLLFIPVVIYAVLTVVMAVVATGMGPAGAAGGVLFLLMSSLVSLRAFTDLALPGGAFIIMAAYVVSQVLLLQAILRQEELNMPRAVFQTGPDATRESHLDASQPAHMPPAPMPQPVHRPQDTQV</sequence>
<evidence type="ECO:0000256" key="2">
    <source>
        <dbReference type="ARBA" id="ARBA00007375"/>
    </source>
</evidence>
<evidence type="ECO:0000313" key="8">
    <source>
        <dbReference type="EMBL" id="AZN30786.1"/>
    </source>
</evidence>
<evidence type="ECO:0000256" key="5">
    <source>
        <dbReference type="ARBA" id="ARBA00023136"/>
    </source>
</evidence>
<name>A0A3S8ZBE1_9ACTO</name>
<dbReference type="Proteomes" id="UP000270021">
    <property type="component" value="Chromosome"/>
</dbReference>
<accession>A0A3S8ZBE1</accession>
<dbReference type="KEGG" id="fsl:EJO69_11120"/>
<dbReference type="EMBL" id="CP034438">
    <property type="protein sequence ID" value="AZN30786.1"/>
    <property type="molecule type" value="Genomic_DNA"/>
</dbReference>
<dbReference type="InterPro" id="IPR012506">
    <property type="entry name" value="TMEM86B-like"/>
</dbReference>
<dbReference type="GO" id="GO:0016020">
    <property type="term" value="C:membrane"/>
    <property type="evidence" value="ECO:0007669"/>
    <property type="project" value="UniProtKB-SubCell"/>
</dbReference>
<comment type="subcellular location">
    <subcellularLocation>
        <location evidence="1">Membrane</location>
        <topology evidence="1">Multi-pass membrane protein</topology>
    </subcellularLocation>
</comment>
<gene>
    <name evidence="8" type="ORF">EJO69_11120</name>
</gene>
<dbReference type="AlphaFoldDB" id="A0A3S8ZBE1"/>
<evidence type="ECO:0000256" key="4">
    <source>
        <dbReference type="ARBA" id="ARBA00022989"/>
    </source>
</evidence>
<feature type="transmembrane region" description="Helical" evidence="7">
    <location>
        <begin position="121"/>
        <end position="139"/>
    </location>
</feature>
<dbReference type="Pfam" id="PF07947">
    <property type="entry name" value="YhhN"/>
    <property type="match status" value="1"/>
</dbReference>
<evidence type="ECO:0000256" key="7">
    <source>
        <dbReference type="SAM" id="Phobius"/>
    </source>
</evidence>
<feature type="compositionally biased region" description="Pro residues" evidence="6">
    <location>
        <begin position="248"/>
        <end position="258"/>
    </location>
</feature>
<feature type="transmembrane region" description="Helical" evidence="7">
    <location>
        <begin position="12"/>
        <end position="30"/>
    </location>
</feature>
<proteinExistence type="inferred from homology"/>
<evidence type="ECO:0000256" key="3">
    <source>
        <dbReference type="ARBA" id="ARBA00022692"/>
    </source>
</evidence>
<feature type="transmembrane region" description="Helical" evidence="7">
    <location>
        <begin position="170"/>
        <end position="190"/>
    </location>
</feature>
<keyword evidence="4 7" id="KW-1133">Transmembrane helix</keyword>
<feature type="transmembrane region" description="Helical" evidence="7">
    <location>
        <begin position="196"/>
        <end position="217"/>
    </location>
</feature>
<feature type="transmembrane region" description="Helical" evidence="7">
    <location>
        <begin position="145"/>
        <end position="163"/>
    </location>
</feature>
<organism evidence="8 9">
    <name type="scientific">Flaviflexus salsibiostraticola</name>
    <dbReference type="NCBI Taxonomy" id="1282737"/>
    <lineage>
        <taxon>Bacteria</taxon>
        <taxon>Bacillati</taxon>
        <taxon>Actinomycetota</taxon>
        <taxon>Actinomycetes</taxon>
        <taxon>Actinomycetales</taxon>
        <taxon>Actinomycetaceae</taxon>
        <taxon>Flaviflexus</taxon>
    </lineage>
</organism>
<evidence type="ECO:0000313" key="9">
    <source>
        <dbReference type="Proteomes" id="UP000270021"/>
    </source>
</evidence>
<keyword evidence="3 7" id="KW-0812">Transmembrane</keyword>
<keyword evidence="9" id="KW-1185">Reference proteome</keyword>
<keyword evidence="5 7" id="KW-0472">Membrane</keyword>
<dbReference type="OrthoDB" id="4227931at2"/>
<protein>
    <submittedName>
        <fullName evidence="8">Lysoplasmalogenase</fullName>
    </submittedName>
</protein>
<reference evidence="8 9" key="1">
    <citation type="submission" date="2018-12" db="EMBL/GenBank/DDBJ databases">
        <title>Complete genome sequence of Flaviflexus salsibiostraticola KCTC 33148.</title>
        <authorList>
            <person name="Bae J.-W."/>
        </authorList>
    </citation>
    <scope>NUCLEOTIDE SEQUENCE [LARGE SCALE GENOMIC DNA]</scope>
    <source>
        <strain evidence="8 9">KCTC 33148</strain>
    </source>
</reference>
<feature type="transmembrane region" description="Helical" evidence="7">
    <location>
        <begin position="36"/>
        <end position="55"/>
    </location>
</feature>
<comment type="similarity">
    <text evidence="2">Belongs to the TMEM86 family.</text>
</comment>
<feature type="region of interest" description="Disordered" evidence="6">
    <location>
        <begin position="233"/>
        <end position="266"/>
    </location>
</feature>
<evidence type="ECO:0000256" key="1">
    <source>
        <dbReference type="ARBA" id="ARBA00004141"/>
    </source>
</evidence>
<evidence type="ECO:0000256" key="6">
    <source>
        <dbReference type="SAM" id="MobiDB-lite"/>
    </source>
</evidence>
<feature type="transmembrane region" description="Helical" evidence="7">
    <location>
        <begin position="91"/>
        <end position="109"/>
    </location>
</feature>